<dbReference type="EMBL" id="JABEZZ010000012">
    <property type="protein sequence ID" value="MBA0601285.1"/>
    <property type="molecule type" value="Genomic_DNA"/>
</dbReference>
<feature type="compositionally biased region" description="Basic and acidic residues" evidence="1">
    <location>
        <begin position="52"/>
        <end position="72"/>
    </location>
</feature>
<evidence type="ECO:0000313" key="3">
    <source>
        <dbReference type="Proteomes" id="UP000593578"/>
    </source>
</evidence>
<accession>A0A7J8QIA8</accession>
<gene>
    <name evidence="2" type="ORF">Gorai_004466</name>
</gene>
<organism evidence="2 3">
    <name type="scientific">Gossypium raimondii</name>
    <name type="common">Peruvian cotton</name>
    <name type="synonym">Gossypium klotzschianum subsp. raimondii</name>
    <dbReference type="NCBI Taxonomy" id="29730"/>
    <lineage>
        <taxon>Eukaryota</taxon>
        <taxon>Viridiplantae</taxon>
        <taxon>Streptophyta</taxon>
        <taxon>Embryophyta</taxon>
        <taxon>Tracheophyta</taxon>
        <taxon>Spermatophyta</taxon>
        <taxon>Magnoliopsida</taxon>
        <taxon>eudicotyledons</taxon>
        <taxon>Gunneridae</taxon>
        <taxon>Pentapetalae</taxon>
        <taxon>rosids</taxon>
        <taxon>malvids</taxon>
        <taxon>Malvales</taxon>
        <taxon>Malvaceae</taxon>
        <taxon>Malvoideae</taxon>
        <taxon>Gossypium</taxon>
    </lineage>
</organism>
<feature type="region of interest" description="Disordered" evidence="1">
    <location>
        <begin position="1"/>
        <end position="72"/>
    </location>
</feature>
<evidence type="ECO:0000256" key="1">
    <source>
        <dbReference type="SAM" id="MobiDB-lite"/>
    </source>
</evidence>
<dbReference type="Proteomes" id="UP000593578">
    <property type="component" value="Unassembled WGS sequence"/>
</dbReference>
<protein>
    <submittedName>
        <fullName evidence="2">Uncharacterized protein</fullName>
    </submittedName>
</protein>
<proteinExistence type="predicted"/>
<sequence length="109" mass="11974">MEKSTGVTSSSGGDVRHSTKKVRRRPEEPPNPDDPILDTKGLAVNSSGGTKESLKDKLIGNNADGEKPQKENEDFELMEGDATNEVINGDRELSLTNNLWYNHGLQPLR</sequence>
<comment type="caution">
    <text evidence="2">The sequence shown here is derived from an EMBL/GenBank/DDBJ whole genome shotgun (WGS) entry which is preliminary data.</text>
</comment>
<reference evidence="2 3" key="1">
    <citation type="journal article" date="2019" name="Genome Biol. Evol.">
        <title>Insights into the evolution of the New World diploid cottons (Gossypium, subgenus Houzingenia) based on genome sequencing.</title>
        <authorList>
            <person name="Grover C.E."/>
            <person name="Arick M.A. 2nd"/>
            <person name="Thrash A."/>
            <person name="Conover J.L."/>
            <person name="Sanders W.S."/>
            <person name="Peterson D.G."/>
            <person name="Frelichowski J.E."/>
            <person name="Scheffler J.A."/>
            <person name="Scheffler B.E."/>
            <person name="Wendel J.F."/>
        </authorList>
    </citation>
    <scope>NUCLEOTIDE SEQUENCE [LARGE SCALE GENOMIC DNA]</scope>
    <source>
        <strain evidence="2">8</strain>
        <tissue evidence="2">Leaf</tissue>
    </source>
</reference>
<dbReference type="AlphaFoldDB" id="A0A7J8QIA8"/>
<evidence type="ECO:0000313" key="2">
    <source>
        <dbReference type="EMBL" id="MBA0601285.1"/>
    </source>
</evidence>
<feature type="compositionally biased region" description="Low complexity" evidence="1">
    <location>
        <begin position="1"/>
        <end position="13"/>
    </location>
</feature>
<name>A0A7J8QIA8_GOSRA</name>